<feature type="transmembrane region" description="Helical" evidence="8">
    <location>
        <begin position="229"/>
        <end position="247"/>
    </location>
</feature>
<proteinExistence type="predicted"/>
<feature type="transmembrane region" description="Helical" evidence="8">
    <location>
        <begin position="319"/>
        <end position="346"/>
    </location>
</feature>
<evidence type="ECO:0000313" key="10">
    <source>
        <dbReference type="Proteomes" id="UP000784880"/>
    </source>
</evidence>
<dbReference type="CDD" id="cd17332">
    <property type="entry name" value="MFS_MelB_like"/>
    <property type="match status" value="1"/>
</dbReference>
<dbReference type="EMBL" id="JAHQCS010000189">
    <property type="protein sequence ID" value="MBU9714930.1"/>
    <property type="molecule type" value="Genomic_DNA"/>
</dbReference>
<keyword evidence="3" id="KW-1003">Cell membrane</keyword>
<evidence type="ECO:0000256" key="7">
    <source>
        <dbReference type="ARBA" id="ARBA00023136"/>
    </source>
</evidence>
<dbReference type="InterPro" id="IPR039672">
    <property type="entry name" value="MFS_2"/>
</dbReference>
<comment type="subcellular location">
    <subcellularLocation>
        <location evidence="1">Cell membrane</location>
        <topology evidence="1">Multi-pass membrane protein</topology>
    </subcellularLocation>
</comment>
<dbReference type="InterPro" id="IPR001927">
    <property type="entry name" value="Na/Gal_symport"/>
</dbReference>
<keyword evidence="5" id="KW-0769">Symport</keyword>
<feature type="transmembrane region" description="Helical" evidence="8">
    <location>
        <begin position="178"/>
        <end position="203"/>
    </location>
</feature>
<dbReference type="PANTHER" id="PTHR11328">
    <property type="entry name" value="MAJOR FACILITATOR SUPERFAMILY DOMAIN-CONTAINING PROTEIN"/>
    <property type="match status" value="1"/>
</dbReference>
<keyword evidence="6 8" id="KW-1133">Transmembrane helix</keyword>
<dbReference type="NCBIfam" id="TIGR00792">
    <property type="entry name" value="gph"/>
    <property type="match status" value="1"/>
</dbReference>
<feature type="transmembrane region" description="Helical" evidence="8">
    <location>
        <begin position="406"/>
        <end position="425"/>
    </location>
</feature>
<organism evidence="9 10">
    <name type="scientific">Evansella tamaricis</name>
    <dbReference type="NCBI Taxonomy" id="2069301"/>
    <lineage>
        <taxon>Bacteria</taxon>
        <taxon>Bacillati</taxon>
        <taxon>Bacillota</taxon>
        <taxon>Bacilli</taxon>
        <taxon>Bacillales</taxon>
        <taxon>Bacillaceae</taxon>
        <taxon>Evansella</taxon>
    </lineage>
</organism>
<accession>A0ABS6JNH4</accession>
<sequence>MYEEIRTREKFSYTGGLLGQNMLYNFMAMYIMFFFTDLLGISPGIATAIIVAASLWDAINDPLMGMIADKTRSRWGKFRPYLLFGPIVLAVTTILCFIQFNLSSTATIILVAACYILWGMSYTLCDIPIWAISSVVSKNSIEKSKMVTLGKIGGTVGTAIVTVGSIMVINAFGGEREASAFTITAVILATVAAMMMVTTGLTLRERIMPAKTVTPIRENIQTITKNKPLMLLMISLLIVNLINGIRQSSQMYFVIYVWGDSSQLTNVGISLIVGMVFGMAVTPKIISKFDKKMVFIAACLLGSIASAIPFFVGGGNIPFALVFLGISFAFTGVTTIVSASMLIDAVDYSEWKLGFRGEGLIFSTNTFLTKLSGTLARGIIGIGLILMNYTEGQAVTTTTQTGFSTMMYVIPAICFLLTMIPLFFYKVTDQEKQQIQSMIMNKYGKTS</sequence>
<evidence type="ECO:0000313" key="9">
    <source>
        <dbReference type="EMBL" id="MBU9714930.1"/>
    </source>
</evidence>
<feature type="transmembrane region" description="Helical" evidence="8">
    <location>
        <begin position="267"/>
        <end position="286"/>
    </location>
</feature>
<evidence type="ECO:0000256" key="3">
    <source>
        <dbReference type="ARBA" id="ARBA00022475"/>
    </source>
</evidence>
<dbReference type="PROSITE" id="PS00872">
    <property type="entry name" value="NA_GALACTOSIDE_SYMP"/>
    <property type="match status" value="1"/>
</dbReference>
<feature type="transmembrane region" description="Helical" evidence="8">
    <location>
        <begin position="12"/>
        <end position="35"/>
    </location>
</feature>
<name>A0ABS6JNH4_9BACI</name>
<dbReference type="PANTHER" id="PTHR11328:SF24">
    <property type="entry name" value="MAJOR FACILITATOR SUPERFAMILY (MFS) PROFILE DOMAIN-CONTAINING PROTEIN"/>
    <property type="match status" value="1"/>
</dbReference>
<evidence type="ECO:0000256" key="6">
    <source>
        <dbReference type="ARBA" id="ARBA00022989"/>
    </source>
</evidence>
<keyword evidence="2" id="KW-0813">Transport</keyword>
<feature type="transmembrane region" description="Helical" evidence="8">
    <location>
        <begin position="80"/>
        <end position="100"/>
    </location>
</feature>
<evidence type="ECO:0000256" key="2">
    <source>
        <dbReference type="ARBA" id="ARBA00022448"/>
    </source>
</evidence>
<protein>
    <submittedName>
        <fullName evidence="9">Glycoside-pentoside-hexuronide (GPH):cation symporter</fullName>
    </submittedName>
</protein>
<gene>
    <name evidence="9" type="ORF">KS419_24605</name>
</gene>
<comment type="caution">
    <text evidence="9">The sequence shown here is derived from an EMBL/GenBank/DDBJ whole genome shotgun (WGS) entry which is preliminary data.</text>
</comment>
<feature type="transmembrane region" description="Helical" evidence="8">
    <location>
        <begin position="152"/>
        <end position="172"/>
    </location>
</feature>
<dbReference type="RefSeq" id="WP_217069754.1">
    <property type="nucleotide sequence ID" value="NZ_JAHQCS010000189.1"/>
</dbReference>
<keyword evidence="4 8" id="KW-0812">Transmembrane</keyword>
<feature type="transmembrane region" description="Helical" evidence="8">
    <location>
        <begin position="41"/>
        <end position="59"/>
    </location>
</feature>
<keyword evidence="10" id="KW-1185">Reference proteome</keyword>
<evidence type="ECO:0000256" key="1">
    <source>
        <dbReference type="ARBA" id="ARBA00004651"/>
    </source>
</evidence>
<dbReference type="InterPro" id="IPR018043">
    <property type="entry name" value="Na/Gal_symport_CS"/>
</dbReference>
<reference evidence="9 10" key="1">
    <citation type="submission" date="2021-06" db="EMBL/GenBank/DDBJ databases">
        <title>Bacillus sp. RD4P76, an endophyte from a halophyte.</title>
        <authorList>
            <person name="Sun J.-Q."/>
        </authorList>
    </citation>
    <scope>NUCLEOTIDE SEQUENCE [LARGE SCALE GENOMIC DNA]</scope>
    <source>
        <strain evidence="9 10">CGMCC 1.15917</strain>
    </source>
</reference>
<evidence type="ECO:0000256" key="5">
    <source>
        <dbReference type="ARBA" id="ARBA00022847"/>
    </source>
</evidence>
<keyword evidence="7 8" id="KW-0472">Membrane</keyword>
<dbReference type="Pfam" id="PF13347">
    <property type="entry name" value="MFS_2"/>
    <property type="match status" value="1"/>
</dbReference>
<evidence type="ECO:0000256" key="4">
    <source>
        <dbReference type="ARBA" id="ARBA00022692"/>
    </source>
</evidence>
<feature type="transmembrane region" description="Helical" evidence="8">
    <location>
        <begin position="293"/>
        <end position="313"/>
    </location>
</feature>
<dbReference type="Proteomes" id="UP000784880">
    <property type="component" value="Unassembled WGS sequence"/>
</dbReference>
<feature type="transmembrane region" description="Helical" evidence="8">
    <location>
        <begin position="367"/>
        <end position="386"/>
    </location>
</feature>
<feature type="transmembrane region" description="Helical" evidence="8">
    <location>
        <begin position="106"/>
        <end position="131"/>
    </location>
</feature>
<evidence type="ECO:0000256" key="8">
    <source>
        <dbReference type="SAM" id="Phobius"/>
    </source>
</evidence>